<dbReference type="EMBL" id="VSSQ01134657">
    <property type="protein sequence ID" value="MPN59993.1"/>
    <property type="molecule type" value="Genomic_DNA"/>
</dbReference>
<accession>A0A645JK35</accession>
<proteinExistence type="predicted"/>
<organism evidence="1">
    <name type="scientific">bioreactor metagenome</name>
    <dbReference type="NCBI Taxonomy" id="1076179"/>
    <lineage>
        <taxon>unclassified sequences</taxon>
        <taxon>metagenomes</taxon>
        <taxon>ecological metagenomes</taxon>
    </lineage>
</organism>
<reference evidence="1" key="1">
    <citation type="submission" date="2019-08" db="EMBL/GenBank/DDBJ databases">
        <authorList>
            <person name="Kucharzyk K."/>
            <person name="Murdoch R.W."/>
            <person name="Higgins S."/>
            <person name="Loffler F."/>
        </authorList>
    </citation>
    <scope>NUCLEOTIDE SEQUENCE</scope>
</reference>
<sequence>MEHGYSRRLEQRGDSAAEFADYFVFAGEHLFPVRLDFSGDFDAEFRRVFCRGVDFGSGDQSLGRDAADVEAGSARKRFFHDSGFEAALSGADRRDITAGAGADYAHIKLFHGSSLPDVMNSGDALTR</sequence>
<comment type="caution">
    <text evidence="1">The sequence shown here is derived from an EMBL/GenBank/DDBJ whole genome shotgun (WGS) entry which is preliminary data.</text>
</comment>
<protein>
    <submittedName>
        <fullName evidence="1">Uncharacterized protein</fullName>
    </submittedName>
</protein>
<name>A0A645JK35_9ZZZZ</name>
<gene>
    <name evidence="1" type="ORF">SDC9_207716</name>
</gene>
<dbReference type="AlphaFoldDB" id="A0A645JK35"/>
<evidence type="ECO:0000313" key="1">
    <source>
        <dbReference type="EMBL" id="MPN59993.1"/>
    </source>
</evidence>